<dbReference type="SMART" id="SM00829">
    <property type="entry name" value="PKS_ER"/>
    <property type="match status" value="1"/>
</dbReference>
<dbReference type="InterPro" id="IPR011032">
    <property type="entry name" value="GroES-like_sf"/>
</dbReference>
<dbReference type="Proteomes" id="UP000256328">
    <property type="component" value="Unassembled WGS sequence"/>
</dbReference>
<dbReference type="InterPro" id="IPR047122">
    <property type="entry name" value="Trans-enoyl_RdTase-like"/>
</dbReference>
<reference evidence="4 5" key="1">
    <citation type="journal article" date="2018" name="IMA Fungus">
        <title>IMA Genome-F 9: Draft genome sequence of Annulohypoxylon stygium, Aspergillus mulundensis, Berkeleyomyces basicola (syn. Thielaviopsis basicola), Ceratocystis smalleyi, two Cercospora beticola strains, Coleophoma cylindrospora, Fusarium fracticaudum, Phialophora cf. hyalina, and Morchella septimelata.</title>
        <authorList>
            <person name="Wingfield B.D."/>
            <person name="Bills G.F."/>
            <person name="Dong Y."/>
            <person name="Huang W."/>
            <person name="Nel W.J."/>
            <person name="Swalarsk-Parry B.S."/>
            <person name="Vaghefi N."/>
            <person name="Wilken P.M."/>
            <person name="An Z."/>
            <person name="de Beer Z.W."/>
            <person name="De Vos L."/>
            <person name="Chen L."/>
            <person name="Duong T.A."/>
            <person name="Gao Y."/>
            <person name="Hammerbacher A."/>
            <person name="Kikkert J.R."/>
            <person name="Li Y."/>
            <person name="Li H."/>
            <person name="Li K."/>
            <person name="Li Q."/>
            <person name="Liu X."/>
            <person name="Ma X."/>
            <person name="Naidoo K."/>
            <person name="Pethybridge S.J."/>
            <person name="Sun J."/>
            <person name="Steenkamp E.T."/>
            <person name="van der Nest M.A."/>
            <person name="van Wyk S."/>
            <person name="Wingfield M.J."/>
            <person name="Xiong C."/>
            <person name="Yue Q."/>
            <person name="Zhang X."/>
        </authorList>
    </citation>
    <scope>NUCLEOTIDE SEQUENCE [LARGE SCALE GENOMIC DNA]</scope>
    <source>
        <strain evidence="4 5">BP5796</strain>
    </source>
</reference>
<dbReference type="GO" id="GO:0016651">
    <property type="term" value="F:oxidoreductase activity, acting on NAD(P)H"/>
    <property type="evidence" value="ECO:0007669"/>
    <property type="project" value="InterPro"/>
</dbReference>
<dbReference type="OrthoDB" id="48317at2759"/>
<sequence>MVSNQAAWLSSKTAKSLDVKSADYTPPGENEIVVKNAAIAMNPVDGILQLAGGMIFSWIKHPFVLGSDSAGEVVEVGKGVTRFKVGDRVVGNAVGMDPKVAKSSEGAFQLYTVLRTSLASPIPSSMSYEAACVFPLCVSTAASGLFMKDALAMSFPSLSPKPTGKTVLIWGGSTSVGSNAIQLAVAAGYEVITTASPKNFDYVKRLGAVEAYDYRSPTVVQDIIKAFQNRESAGAMSIGQGSATPCFAIVSAIKGNKFVTKISVDLPKEFPTSAIGWLPIGLSMVRSRASEAIRCKINGIGTNFVFGTDLMRSEVGPAVWQDFLPEALAKGKFVPAPEPLVVGKGLEFVQEAINLNLKGMSVRKAIVTL</sequence>
<dbReference type="AlphaFoldDB" id="A0A3D8QQV5"/>
<comment type="caution">
    <text evidence="4">The sequence shown here is derived from an EMBL/GenBank/DDBJ whole genome shotgun (WGS) entry which is preliminary data.</text>
</comment>
<evidence type="ECO:0000313" key="4">
    <source>
        <dbReference type="EMBL" id="RDW64157.1"/>
    </source>
</evidence>
<dbReference type="InterPro" id="IPR036291">
    <property type="entry name" value="NAD(P)-bd_dom_sf"/>
</dbReference>
<dbReference type="InterPro" id="IPR020843">
    <property type="entry name" value="ER"/>
</dbReference>
<evidence type="ECO:0000259" key="3">
    <source>
        <dbReference type="SMART" id="SM00829"/>
    </source>
</evidence>
<dbReference type="CDD" id="cd08249">
    <property type="entry name" value="enoyl_reductase_like"/>
    <property type="match status" value="1"/>
</dbReference>
<name>A0A3D8QQV5_9HELO</name>
<dbReference type="SUPFAM" id="SSF50129">
    <property type="entry name" value="GroES-like"/>
    <property type="match status" value="1"/>
</dbReference>
<evidence type="ECO:0000256" key="2">
    <source>
        <dbReference type="ARBA" id="ARBA00023002"/>
    </source>
</evidence>
<dbReference type="SUPFAM" id="SSF51735">
    <property type="entry name" value="NAD(P)-binding Rossmann-fold domains"/>
    <property type="match status" value="1"/>
</dbReference>
<keyword evidence="5" id="KW-1185">Reference proteome</keyword>
<accession>A0A3D8QQV5</accession>
<keyword evidence="2" id="KW-0560">Oxidoreductase</keyword>
<comment type="similarity">
    <text evidence="1">Belongs to the zinc-containing alcohol dehydrogenase family.</text>
</comment>
<evidence type="ECO:0000313" key="5">
    <source>
        <dbReference type="Proteomes" id="UP000256328"/>
    </source>
</evidence>
<protein>
    <submittedName>
        <fullName evidence="4">Zinc-binding dehydrogenase-2</fullName>
    </submittedName>
</protein>
<proteinExistence type="inferred from homology"/>
<dbReference type="Pfam" id="PF08240">
    <property type="entry name" value="ADH_N"/>
    <property type="match status" value="1"/>
</dbReference>
<evidence type="ECO:0000256" key="1">
    <source>
        <dbReference type="ARBA" id="ARBA00008072"/>
    </source>
</evidence>
<organism evidence="4 5">
    <name type="scientific">Coleophoma crateriformis</name>
    <dbReference type="NCBI Taxonomy" id="565419"/>
    <lineage>
        <taxon>Eukaryota</taxon>
        <taxon>Fungi</taxon>
        <taxon>Dikarya</taxon>
        <taxon>Ascomycota</taxon>
        <taxon>Pezizomycotina</taxon>
        <taxon>Leotiomycetes</taxon>
        <taxon>Helotiales</taxon>
        <taxon>Dermateaceae</taxon>
        <taxon>Coleophoma</taxon>
    </lineage>
</organism>
<feature type="domain" description="Enoyl reductase (ER)" evidence="3">
    <location>
        <begin position="12"/>
        <end position="305"/>
    </location>
</feature>
<dbReference type="PANTHER" id="PTHR45348">
    <property type="entry name" value="HYPOTHETICAL OXIDOREDUCTASE (EUROFUNG)"/>
    <property type="match status" value="1"/>
</dbReference>
<dbReference type="Gene3D" id="3.90.180.10">
    <property type="entry name" value="Medium-chain alcohol dehydrogenases, catalytic domain"/>
    <property type="match status" value="1"/>
</dbReference>
<dbReference type="InterPro" id="IPR013154">
    <property type="entry name" value="ADH-like_N"/>
</dbReference>
<gene>
    <name evidence="4" type="ORF">BP5796_10659</name>
</gene>
<dbReference type="EMBL" id="PDLN01000016">
    <property type="protein sequence ID" value="RDW64157.1"/>
    <property type="molecule type" value="Genomic_DNA"/>
</dbReference>
<dbReference type="PANTHER" id="PTHR45348:SF2">
    <property type="entry name" value="ZINC-TYPE ALCOHOL DEHYDROGENASE-LIKE PROTEIN C2E1P3.01"/>
    <property type="match status" value="1"/>
</dbReference>
<dbReference type="Gene3D" id="3.40.50.720">
    <property type="entry name" value="NAD(P)-binding Rossmann-like Domain"/>
    <property type="match status" value="1"/>
</dbReference>